<keyword evidence="2" id="KW-0812">Transmembrane</keyword>
<keyword evidence="1" id="KW-0175">Coiled coil</keyword>
<dbReference type="EMBL" id="JAHLQJ010000010">
    <property type="protein sequence ID" value="MBU5672657.1"/>
    <property type="molecule type" value="Genomic_DNA"/>
</dbReference>
<feature type="transmembrane region" description="Helical" evidence="2">
    <location>
        <begin position="111"/>
        <end position="129"/>
    </location>
</feature>
<keyword evidence="4" id="KW-1185">Reference proteome</keyword>
<protein>
    <recommendedName>
        <fullName evidence="5">DUF1640 domain-containing protein</fullName>
    </recommendedName>
</protein>
<comment type="caution">
    <text evidence="3">The sequence shown here is derived from an EMBL/GenBank/DDBJ whole genome shotgun (WGS) entry which is preliminary data.</text>
</comment>
<keyword evidence="2" id="KW-1133">Transmembrane helix</keyword>
<evidence type="ECO:0008006" key="5">
    <source>
        <dbReference type="Google" id="ProtNLM"/>
    </source>
</evidence>
<dbReference type="Proteomes" id="UP000743001">
    <property type="component" value="Unassembled WGS sequence"/>
</dbReference>
<gene>
    <name evidence="3" type="ORF">KQJ23_12545</name>
</gene>
<organism evidence="3 4">
    <name type="scientific">Paenibacillus brevis</name>
    <dbReference type="NCBI Taxonomy" id="2841508"/>
    <lineage>
        <taxon>Bacteria</taxon>
        <taxon>Bacillati</taxon>
        <taxon>Bacillota</taxon>
        <taxon>Bacilli</taxon>
        <taxon>Bacillales</taxon>
        <taxon>Paenibacillaceae</taxon>
        <taxon>Paenibacillus</taxon>
    </lineage>
</organism>
<reference evidence="3 4" key="1">
    <citation type="submission" date="2021-06" db="EMBL/GenBank/DDBJ databases">
        <authorList>
            <person name="Sun Q."/>
            <person name="Li D."/>
        </authorList>
    </citation>
    <scope>NUCLEOTIDE SEQUENCE [LARGE SCALE GENOMIC DNA]</scope>
    <source>
        <strain evidence="3 4">MSJ-6</strain>
    </source>
</reference>
<keyword evidence="2" id="KW-0472">Membrane</keyword>
<sequence>MSEKGVVTIEEIQARQEEISRQLQAMSTEFTRLAAESIADQARFKLIEQQGERHEAEIRELKDSTRLMQIQFEQVMSKIDTLEMKLFNWLQQSQQDSAKERTTSQKQWMQFLQFVLGGTIVAIVTYVFTRGG</sequence>
<proteinExistence type="predicted"/>
<evidence type="ECO:0000256" key="1">
    <source>
        <dbReference type="SAM" id="Coils"/>
    </source>
</evidence>
<evidence type="ECO:0000313" key="4">
    <source>
        <dbReference type="Proteomes" id="UP000743001"/>
    </source>
</evidence>
<accession>A0ABS6FQZ7</accession>
<name>A0ABS6FQZ7_9BACL</name>
<evidence type="ECO:0000256" key="2">
    <source>
        <dbReference type="SAM" id="Phobius"/>
    </source>
</evidence>
<evidence type="ECO:0000313" key="3">
    <source>
        <dbReference type="EMBL" id="MBU5672657.1"/>
    </source>
</evidence>
<dbReference type="RefSeq" id="WP_216479242.1">
    <property type="nucleotide sequence ID" value="NZ_JAHLQJ010000010.1"/>
</dbReference>
<feature type="coiled-coil region" evidence="1">
    <location>
        <begin position="9"/>
        <end position="64"/>
    </location>
</feature>